<reference evidence="4" key="1">
    <citation type="journal article" date="2023" name="Plant Biotechnol. J.">
        <title>Chromosome-level wild Hevea brasiliensis genome provides new tools for genomic-assisted breeding and valuable loci to elevate rubber yield.</title>
        <authorList>
            <person name="Cheng H."/>
            <person name="Song X."/>
            <person name="Hu Y."/>
            <person name="Wu T."/>
            <person name="Yang Q."/>
            <person name="An Z."/>
            <person name="Feng S."/>
            <person name="Deng Z."/>
            <person name="Wu W."/>
            <person name="Zeng X."/>
            <person name="Tu M."/>
            <person name="Wang X."/>
            <person name="Huang H."/>
        </authorList>
    </citation>
    <scope>NUCLEOTIDE SEQUENCE</scope>
    <source>
        <strain evidence="4">MT/VB/25A 57/8</strain>
    </source>
</reference>
<evidence type="ECO:0000256" key="3">
    <source>
        <dbReference type="ARBA" id="ARBA00022946"/>
    </source>
</evidence>
<evidence type="ECO:0000313" key="5">
    <source>
        <dbReference type="Proteomes" id="UP001174677"/>
    </source>
</evidence>
<proteinExistence type="inferred from homology"/>
<dbReference type="EMBL" id="JARPOI010000017">
    <property type="protein sequence ID" value="KAJ9139603.1"/>
    <property type="molecule type" value="Genomic_DNA"/>
</dbReference>
<dbReference type="InterPro" id="IPR003690">
    <property type="entry name" value="MTERF"/>
</dbReference>
<sequence>METKPNSLVKFKFCSLFITSQKFIFWHRNPSNKFPVFFISTMIATYSTISQTQVENVLDEGVEQPKDSVEVLRRWGCSDNDILKILSRRPSLRNADLNNLQSKLCLLQGLGITSTDLVKVINCRPRFLSSRINRCFDERLEYFMALFGSREILLRAIIRNPSLLTYDFHNSIKPAIALYESMGVSKKDLIPMLLSRPTLIPRSSFDDEKMEYIRKTGISKNSKMYKYVVTLLGISRIDTIREKVTNFEKFGFTDEEVWSLIGRSPLLLTMSVDKVQRNMTFIVGTMKLPANVVLQYPYLLLNNLEAVLKPRVLLAGKIRDMGLSIQIKGPLMFRALRMKENRFLKAFVWCHPKEVAEQLMEFYVEAKGLKRLAETSKKSLRRGFPF</sequence>
<keyword evidence="5" id="KW-1185">Reference proteome</keyword>
<dbReference type="Pfam" id="PF02536">
    <property type="entry name" value="mTERF"/>
    <property type="match status" value="1"/>
</dbReference>
<evidence type="ECO:0000256" key="2">
    <source>
        <dbReference type="ARBA" id="ARBA00022472"/>
    </source>
</evidence>
<dbReference type="PANTHER" id="PTHR13068">
    <property type="entry name" value="CGI-12 PROTEIN-RELATED"/>
    <property type="match status" value="1"/>
</dbReference>
<evidence type="ECO:0000256" key="1">
    <source>
        <dbReference type="ARBA" id="ARBA00007692"/>
    </source>
</evidence>
<keyword evidence="2" id="KW-0806">Transcription termination</keyword>
<name>A0ABQ9KJP9_HEVBR</name>
<dbReference type="SMART" id="SM00733">
    <property type="entry name" value="Mterf"/>
    <property type="match status" value="6"/>
</dbReference>
<comment type="caution">
    <text evidence="4">The sequence shown here is derived from an EMBL/GenBank/DDBJ whole genome shotgun (WGS) entry which is preliminary data.</text>
</comment>
<dbReference type="InterPro" id="IPR038538">
    <property type="entry name" value="MTERF_sf"/>
</dbReference>
<keyword evidence="2" id="KW-0805">Transcription regulation</keyword>
<dbReference type="Proteomes" id="UP001174677">
    <property type="component" value="Chromosome 17"/>
</dbReference>
<dbReference type="PANTHER" id="PTHR13068:SF223">
    <property type="entry name" value="MITOCHONDRIAL TRANSCRIPTION TERMINATION FACTOR FAMILY PROTEIN"/>
    <property type="match status" value="1"/>
</dbReference>
<keyword evidence="3" id="KW-0809">Transit peptide</keyword>
<accession>A0ABQ9KJP9</accession>
<dbReference type="Gene3D" id="1.25.70.10">
    <property type="entry name" value="Transcription termination factor 3, mitochondrial"/>
    <property type="match status" value="1"/>
</dbReference>
<gene>
    <name evidence="4" type="ORF">P3X46_030322</name>
</gene>
<evidence type="ECO:0000313" key="4">
    <source>
        <dbReference type="EMBL" id="KAJ9139603.1"/>
    </source>
</evidence>
<keyword evidence="2" id="KW-0804">Transcription</keyword>
<organism evidence="4 5">
    <name type="scientific">Hevea brasiliensis</name>
    <name type="common">Para rubber tree</name>
    <name type="synonym">Siphonia brasiliensis</name>
    <dbReference type="NCBI Taxonomy" id="3981"/>
    <lineage>
        <taxon>Eukaryota</taxon>
        <taxon>Viridiplantae</taxon>
        <taxon>Streptophyta</taxon>
        <taxon>Embryophyta</taxon>
        <taxon>Tracheophyta</taxon>
        <taxon>Spermatophyta</taxon>
        <taxon>Magnoliopsida</taxon>
        <taxon>eudicotyledons</taxon>
        <taxon>Gunneridae</taxon>
        <taxon>Pentapetalae</taxon>
        <taxon>rosids</taxon>
        <taxon>fabids</taxon>
        <taxon>Malpighiales</taxon>
        <taxon>Euphorbiaceae</taxon>
        <taxon>Crotonoideae</taxon>
        <taxon>Micrandreae</taxon>
        <taxon>Hevea</taxon>
    </lineage>
</organism>
<comment type="similarity">
    <text evidence="1">Belongs to the mTERF family.</text>
</comment>
<protein>
    <submittedName>
        <fullName evidence="4">Uncharacterized protein</fullName>
    </submittedName>
</protein>